<reference evidence="2" key="1">
    <citation type="journal article" date="2019" name="Int. J. Syst. Evol. Microbiol.">
        <title>The Global Catalogue of Microorganisms (GCM) 10K type strain sequencing project: providing services to taxonomists for standard genome sequencing and annotation.</title>
        <authorList>
            <consortium name="The Broad Institute Genomics Platform"/>
            <consortium name="The Broad Institute Genome Sequencing Center for Infectious Disease"/>
            <person name="Wu L."/>
            <person name="Ma J."/>
        </authorList>
    </citation>
    <scope>NUCLEOTIDE SEQUENCE [LARGE SCALE GENOMIC DNA]</scope>
    <source>
        <strain evidence="2">KCTC 32514</strain>
    </source>
</reference>
<protein>
    <recommendedName>
        <fullName evidence="3">GRAM domain-containing protein</fullName>
    </recommendedName>
</protein>
<evidence type="ECO:0008006" key="3">
    <source>
        <dbReference type="Google" id="ProtNLM"/>
    </source>
</evidence>
<dbReference type="Proteomes" id="UP001597548">
    <property type="component" value="Unassembled WGS sequence"/>
</dbReference>
<sequence length="121" mass="13805">MNLLVELFKQDLKINYNQNETEIFSDGANLWKGALAVGGKLILTQERLIFIPHIFNLGLGGKDEYLNLSEIDSANRVKTLQLIDNGLKIILSNERVLKFVVNYPAKWIEHLKKSNINILKV</sequence>
<comment type="caution">
    <text evidence="1">The sequence shown here is derived from an EMBL/GenBank/DDBJ whole genome shotgun (WGS) entry which is preliminary data.</text>
</comment>
<name>A0ABW5ZST0_9FLAO</name>
<gene>
    <name evidence="1" type="ORF">ACFS29_07495</name>
</gene>
<evidence type="ECO:0000313" key="1">
    <source>
        <dbReference type="EMBL" id="MFD2915475.1"/>
    </source>
</evidence>
<dbReference type="InterPro" id="IPR011993">
    <property type="entry name" value="PH-like_dom_sf"/>
</dbReference>
<proteinExistence type="predicted"/>
<evidence type="ECO:0000313" key="2">
    <source>
        <dbReference type="Proteomes" id="UP001597548"/>
    </source>
</evidence>
<dbReference type="RefSeq" id="WP_194509886.1">
    <property type="nucleotide sequence ID" value="NZ_JADILU010000011.1"/>
</dbReference>
<organism evidence="1 2">
    <name type="scientific">Psychroserpens luteus</name>
    <dbReference type="NCBI Taxonomy" id="1434066"/>
    <lineage>
        <taxon>Bacteria</taxon>
        <taxon>Pseudomonadati</taxon>
        <taxon>Bacteroidota</taxon>
        <taxon>Flavobacteriia</taxon>
        <taxon>Flavobacteriales</taxon>
        <taxon>Flavobacteriaceae</taxon>
        <taxon>Psychroserpens</taxon>
    </lineage>
</organism>
<dbReference type="EMBL" id="JBHUOS010000005">
    <property type="protein sequence ID" value="MFD2915475.1"/>
    <property type="molecule type" value="Genomic_DNA"/>
</dbReference>
<dbReference type="Gene3D" id="2.30.29.30">
    <property type="entry name" value="Pleckstrin-homology domain (PH domain)/Phosphotyrosine-binding domain (PTB)"/>
    <property type="match status" value="1"/>
</dbReference>
<accession>A0ABW5ZST0</accession>
<keyword evidence="2" id="KW-1185">Reference proteome</keyword>